<feature type="region of interest" description="Disordered" evidence="1">
    <location>
        <begin position="725"/>
        <end position="759"/>
    </location>
</feature>
<feature type="region of interest" description="Disordered" evidence="1">
    <location>
        <begin position="260"/>
        <end position="319"/>
    </location>
</feature>
<accession>A0A8S4N8P3</accession>
<comment type="caution">
    <text evidence="2">The sequence shown here is derived from an EMBL/GenBank/DDBJ whole genome shotgun (WGS) entry which is preliminary data.</text>
</comment>
<feature type="compositionally biased region" description="Basic residues" evidence="1">
    <location>
        <begin position="123"/>
        <end position="140"/>
    </location>
</feature>
<feature type="compositionally biased region" description="Basic residues" evidence="1">
    <location>
        <begin position="295"/>
        <end position="308"/>
    </location>
</feature>
<dbReference type="AlphaFoldDB" id="A0A8S4N8P3"/>
<name>A0A8S4N8P3_OWEFU</name>
<keyword evidence="3" id="KW-1185">Reference proteome</keyword>
<feature type="compositionally biased region" description="Basic residues" evidence="1">
    <location>
        <begin position="263"/>
        <end position="273"/>
    </location>
</feature>
<feature type="region of interest" description="Disordered" evidence="1">
    <location>
        <begin position="367"/>
        <end position="401"/>
    </location>
</feature>
<feature type="region of interest" description="Disordered" evidence="1">
    <location>
        <begin position="73"/>
        <end position="223"/>
    </location>
</feature>
<dbReference type="EMBL" id="CAIIXF020000002">
    <property type="protein sequence ID" value="CAH1777417.1"/>
    <property type="molecule type" value="Genomic_DNA"/>
</dbReference>
<sequence length="759" mass="83686">MSDDSDLENLFQDLSQKISFGSARPKPTKAKKKATKNTPKTAVHGGLKEWAYEDYTVSPLGVVLSQNSQPVICDEDDHHKSSVKAAIKSKPKVTKTKENKQPNIVMEDDLDLDAILPAPKQSTTKKSKIYKTRVSSKKLLKIGAESLKSPPSSTKRDEPPKPPNNIDLDLDFLPDVKSSSKTEKLRKTKLPAKGPRKNKPSKESLPIEDGFRPDDTNIFSSTARDSLTLNDTVCSIRSVLSQPSADLDFEIDSDLDEIPLKKTNPKQKSKKKPQPSDVIDDLDLPCIMPVSSQRKSVKKGVKSKKKAKNGPPIVQSTNISAIKSPNELYNINSISSCSSDSANSTNLGGSYEIEKKCKNVDAPIEEVIPDTQQTSTSDRNDSDGSVKLGNQNDVIPDSQEPAIDGTESAVIPDSQNVIEIVQLNPLMVPDTENIDECMTDDADTDNAAEPDKDIIVPDSEVVPISKNNSDHAETFVPEIVQLNPLMLVPDSENINDLMTDDSACVDEGNANGRTHETTVPETQNLLTEDEDENHPIDEKKLSHKKLEKDNVQNDHKDQNIQHVNIKANAAHTPTSSRNIDNFISESRSECFKSPNIASVKDLDNNRRVSINTIDVTTIASTANLKHVMNVKRTGGIHDETLNRHFQGKGNKQPFENILTVEDTQTSDADDSENVPVPDNIVLDTQMDDFQIPEFSEIPKNSENFRIAETQFSDDEITNAKTGGQFICPETQDMDDDTNDSRPSFASEASLDINEFIKRG</sequence>
<feature type="region of interest" description="Disordered" evidence="1">
    <location>
        <begin position="16"/>
        <end position="42"/>
    </location>
</feature>
<feature type="compositionally biased region" description="Basic residues" evidence="1">
    <location>
        <begin position="26"/>
        <end position="35"/>
    </location>
</feature>
<evidence type="ECO:0000313" key="3">
    <source>
        <dbReference type="Proteomes" id="UP000749559"/>
    </source>
</evidence>
<evidence type="ECO:0000313" key="2">
    <source>
        <dbReference type="EMBL" id="CAH1777417.1"/>
    </source>
</evidence>
<feature type="non-terminal residue" evidence="2">
    <location>
        <position position="1"/>
    </location>
</feature>
<evidence type="ECO:0000256" key="1">
    <source>
        <dbReference type="SAM" id="MobiDB-lite"/>
    </source>
</evidence>
<feature type="compositionally biased region" description="Basic residues" evidence="1">
    <location>
        <begin position="186"/>
        <end position="199"/>
    </location>
</feature>
<dbReference type="Proteomes" id="UP000749559">
    <property type="component" value="Unassembled WGS sequence"/>
</dbReference>
<protein>
    <submittedName>
        <fullName evidence="2">Uncharacterized protein</fullName>
    </submittedName>
</protein>
<proteinExistence type="predicted"/>
<feature type="region of interest" description="Disordered" evidence="1">
    <location>
        <begin position="510"/>
        <end position="540"/>
    </location>
</feature>
<reference evidence="2" key="1">
    <citation type="submission" date="2022-03" db="EMBL/GenBank/DDBJ databases">
        <authorList>
            <person name="Martin C."/>
        </authorList>
    </citation>
    <scope>NUCLEOTIDE SEQUENCE</scope>
</reference>
<organism evidence="2 3">
    <name type="scientific">Owenia fusiformis</name>
    <name type="common">Polychaete worm</name>
    <dbReference type="NCBI Taxonomy" id="6347"/>
    <lineage>
        <taxon>Eukaryota</taxon>
        <taxon>Metazoa</taxon>
        <taxon>Spiralia</taxon>
        <taxon>Lophotrochozoa</taxon>
        <taxon>Annelida</taxon>
        <taxon>Polychaeta</taxon>
        <taxon>Sedentaria</taxon>
        <taxon>Canalipalpata</taxon>
        <taxon>Sabellida</taxon>
        <taxon>Oweniida</taxon>
        <taxon>Oweniidae</taxon>
        <taxon>Owenia</taxon>
    </lineage>
</organism>
<gene>
    <name evidence="2" type="ORF">OFUS_LOCUS4464</name>
</gene>